<organism evidence="2">
    <name type="scientific">Ooceraea biroi</name>
    <name type="common">Clonal raider ant</name>
    <name type="synonym">Cerapachys biroi</name>
    <dbReference type="NCBI Taxonomy" id="2015173"/>
    <lineage>
        <taxon>Eukaryota</taxon>
        <taxon>Metazoa</taxon>
        <taxon>Ecdysozoa</taxon>
        <taxon>Arthropoda</taxon>
        <taxon>Hexapoda</taxon>
        <taxon>Insecta</taxon>
        <taxon>Pterygota</taxon>
        <taxon>Neoptera</taxon>
        <taxon>Endopterygota</taxon>
        <taxon>Hymenoptera</taxon>
        <taxon>Apocrita</taxon>
        <taxon>Aculeata</taxon>
        <taxon>Formicoidea</taxon>
        <taxon>Formicidae</taxon>
        <taxon>Dorylinae</taxon>
        <taxon>Ooceraea</taxon>
    </lineage>
</organism>
<reference evidence="2" key="1">
    <citation type="journal article" date="2018" name="Genome Res.">
        <title>The genomic architecture and molecular evolution of ant odorant receptors.</title>
        <authorList>
            <person name="McKenzie S.K."/>
            <person name="Kronauer D.J.C."/>
        </authorList>
    </citation>
    <scope>NUCLEOTIDE SEQUENCE [LARGE SCALE GENOMIC DNA]</scope>
    <source>
        <strain evidence="2">Clonal line C1</strain>
    </source>
</reference>
<dbReference type="PANTHER" id="PTHR11533:SF294">
    <property type="entry name" value="THYROTROPIN-RELEASING HORMONE-DEGRADING ECTOENZYME"/>
    <property type="match status" value="1"/>
</dbReference>
<dbReference type="GO" id="GO:0005737">
    <property type="term" value="C:cytoplasm"/>
    <property type="evidence" value="ECO:0007669"/>
    <property type="project" value="TreeGrafter"/>
</dbReference>
<reference evidence="2" key="2">
    <citation type="submission" date="2018-07" db="EMBL/GenBank/DDBJ databases">
        <authorList>
            <person name="Mckenzie S.K."/>
            <person name="Kronauer D.J.C."/>
        </authorList>
    </citation>
    <scope>NUCLEOTIDE SEQUENCE</scope>
    <source>
        <strain evidence="2">Clonal line C1</strain>
    </source>
</reference>
<dbReference type="Gene3D" id="1.10.3480.20">
    <property type="match status" value="1"/>
</dbReference>
<dbReference type="GO" id="GO:0006508">
    <property type="term" value="P:proteolysis"/>
    <property type="evidence" value="ECO:0007669"/>
    <property type="project" value="InterPro"/>
</dbReference>
<dbReference type="GO" id="GO:0043171">
    <property type="term" value="P:peptide catabolic process"/>
    <property type="evidence" value="ECO:0007669"/>
    <property type="project" value="TreeGrafter"/>
</dbReference>
<accession>A0A3L8DR33</accession>
<feature type="domain" description="Aminopeptidase N-like N-terminal" evidence="1">
    <location>
        <begin position="509"/>
        <end position="624"/>
    </location>
</feature>
<sequence length="987" mass="114719">MKDIDGSMVRLRNDTVPSTIITVLSSSQQSLKMVSNTSTVVILLKCLLLIACPVVITAADDCAENLKDEKYISEYRLPPKIIPVHYDIWLNLFVTGPKFSGEINITLEIKPTKHDYQKYRDSHVLVLHFSDTVVRGQYTLYFKYNGYFSEEDEGLIKLPDESLRSENTKWMVISQFGKTAARRVFPCWDEPALKATFNISVKHHLHHSAISTMPIQKEDHISRNLQVWSHFEKTPKMSTHLLGIVVIAASRCDFDDIFHMWCRQYTFVPDDFKQTVRQQYRTILSHMTNHTNISMTIPKLDIIIVPDYVLNNATIWGMLLMNQFGSATSDDFWDAMQSALDDTEYQYNFKIKEVMHNWLNQTTYSLVKNQLHGIVDGLLKNIGYDDENHDDVITLLMRGTALKWACRFGDTLCLEKTRRKLDMRSSDDWAVLIGKRLYSKTTLLTDIILNVYSEEQLNKVSNTSTAVILLKCLLLITYPICITAADYCVANLKDGKYISEYRLPPDIIPVHYDISLNLFITGPKFSGKIDITLEINCRTQYITLHAHRLEIDKWQTKLFYHKNGTIYTPAEHRYRNQQVLDLSFNTTLEHGNYTLRFMYDGYFSHGDEGLIKIPDTSLKSEYTNQFGSATPDDFWDAMQSALEDTEYQYNFKIKEVMHNWLNQTTYSLVKSHMLEILRGLLKNIGYDDENHDDGITLLMRGTALKWACRLGDYVCKEKARTKLEMRSNDDWAVFNGKRVRLLNGTVPSTIDNTMCCLVLTRLSRCQFGLATPDDFWDAMQSALDNAEYKHNFEVKEVMRNWLNVTTYSLVKVKRNCKNDQVVISRHDTKKADNRIWTPVTFATHLYPNFDDYFAMPTHWLRKDYIHWQRNDTAVVVPVAPSDWIIVNLQYGDNQHSHIFGILIRKYAQKNEVLDHILPNLENVKPRSYSRIAVLKEIISNLYSEEQLNKTQNFFKQDAEMSETLTTMIPMRLIQLQDMKISFLERFS</sequence>
<dbReference type="Gene3D" id="1.10.390.10">
    <property type="entry name" value="Neutral Protease Domain 2"/>
    <property type="match status" value="1"/>
</dbReference>
<evidence type="ECO:0000259" key="1">
    <source>
        <dbReference type="Pfam" id="PF17900"/>
    </source>
</evidence>
<evidence type="ECO:0000313" key="2">
    <source>
        <dbReference type="EMBL" id="RLU22867.1"/>
    </source>
</evidence>
<dbReference type="GO" id="GO:0070006">
    <property type="term" value="F:metalloaminopeptidase activity"/>
    <property type="evidence" value="ECO:0007669"/>
    <property type="project" value="TreeGrafter"/>
</dbReference>
<dbReference type="AlphaFoldDB" id="A0A3L8DR33"/>
<dbReference type="GO" id="GO:0005615">
    <property type="term" value="C:extracellular space"/>
    <property type="evidence" value="ECO:0007669"/>
    <property type="project" value="TreeGrafter"/>
</dbReference>
<dbReference type="InterPro" id="IPR050344">
    <property type="entry name" value="Peptidase_M1_aminopeptidases"/>
</dbReference>
<proteinExistence type="predicted"/>
<dbReference type="InterPro" id="IPR042097">
    <property type="entry name" value="Aminopeptidase_N-like_N_sf"/>
</dbReference>
<dbReference type="PRINTS" id="PR00756">
    <property type="entry name" value="ALADIPTASE"/>
</dbReference>
<dbReference type="InterPro" id="IPR001930">
    <property type="entry name" value="Peptidase_M1"/>
</dbReference>
<name>A0A3L8DR33_OOCBI</name>
<dbReference type="OrthoDB" id="10031169at2759"/>
<gene>
    <name evidence="2" type="ORF">DMN91_005145</name>
</gene>
<dbReference type="Pfam" id="PF17900">
    <property type="entry name" value="Peptidase_M1_N"/>
    <property type="match status" value="2"/>
</dbReference>
<dbReference type="SUPFAM" id="SSF63737">
    <property type="entry name" value="Leukotriene A4 hydrolase N-terminal domain"/>
    <property type="match status" value="2"/>
</dbReference>
<dbReference type="Gene3D" id="2.60.40.1730">
    <property type="entry name" value="tricorn interacting facor f3 domain"/>
    <property type="match status" value="3"/>
</dbReference>
<dbReference type="GO" id="GO:0042277">
    <property type="term" value="F:peptide binding"/>
    <property type="evidence" value="ECO:0007669"/>
    <property type="project" value="TreeGrafter"/>
</dbReference>
<dbReference type="InterPro" id="IPR045357">
    <property type="entry name" value="Aminopeptidase_N-like_N"/>
</dbReference>
<protein>
    <recommendedName>
        <fullName evidence="1">Aminopeptidase N-like N-terminal domain-containing protein</fullName>
    </recommendedName>
</protein>
<dbReference type="Proteomes" id="UP000279307">
    <property type="component" value="Chromosome 5"/>
</dbReference>
<dbReference type="GO" id="GO:0016020">
    <property type="term" value="C:membrane"/>
    <property type="evidence" value="ECO:0007669"/>
    <property type="project" value="TreeGrafter"/>
</dbReference>
<comment type="caution">
    <text evidence="2">The sequence shown here is derived from an EMBL/GenBank/DDBJ whole genome shotgun (WGS) entry which is preliminary data.</text>
</comment>
<dbReference type="Gene3D" id="1.25.50.20">
    <property type="match status" value="1"/>
</dbReference>
<dbReference type="InterPro" id="IPR027268">
    <property type="entry name" value="Peptidase_M4/M1_CTD_sf"/>
</dbReference>
<feature type="domain" description="Aminopeptidase N-like N-terminal" evidence="1">
    <location>
        <begin position="118"/>
        <end position="241"/>
    </location>
</feature>
<dbReference type="PANTHER" id="PTHR11533">
    <property type="entry name" value="PROTEASE M1 ZINC METALLOPROTEASE"/>
    <property type="match status" value="1"/>
</dbReference>
<dbReference type="EMBL" id="QOIP01000005">
    <property type="protein sequence ID" value="RLU22867.1"/>
    <property type="molecule type" value="Genomic_DNA"/>
</dbReference>
<dbReference type="GO" id="GO:0008270">
    <property type="term" value="F:zinc ion binding"/>
    <property type="evidence" value="ECO:0007669"/>
    <property type="project" value="TreeGrafter"/>
</dbReference>
<dbReference type="Gene3D" id="2.60.40.1910">
    <property type="match status" value="1"/>
</dbReference>